<accession>A0A918TVF8</accession>
<dbReference type="EMBL" id="BMYJ01000010">
    <property type="protein sequence ID" value="GHC63536.1"/>
    <property type="molecule type" value="Genomic_DNA"/>
</dbReference>
<gene>
    <name evidence="5" type="ORF">GCM10007315_29820</name>
</gene>
<dbReference type="InterPro" id="IPR019826">
    <property type="entry name" value="Carboxylesterase_B_AS"/>
</dbReference>
<dbReference type="PROSITE" id="PS00941">
    <property type="entry name" value="CARBOXYLESTERASE_B_2"/>
    <property type="match status" value="1"/>
</dbReference>
<reference evidence="5" key="2">
    <citation type="submission" date="2020-09" db="EMBL/GenBank/DDBJ databases">
        <authorList>
            <person name="Sun Q."/>
            <person name="Kim S."/>
        </authorList>
    </citation>
    <scope>NUCLEOTIDE SEQUENCE</scope>
    <source>
        <strain evidence="5">KCTC 23310</strain>
    </source>
</reference>
<dbReference type="InterPro" id="IPR019819">
    <property type="entry name" value="Carboxylesterase_B_CS"/>
</dbReference>
<keyword evidence="2 3" id="KW-0378">Hydrolase</keyword>
<evidence type="ECO:0000256" key="2">
    <source>
        <dbReference type="ARBA" id="ARBA00022801"/>
    </source>
</evidence>
<feature type="signal peptide" evidence="3">
    <location>
        <begin position="1"/>
        <end position="18"/>
    </location>
</feature>
<feature type="chain" id="PRO_5038170242" description="Carboxylic ester hydrolase" evidence="3">
    <location>
        <begin position="19"/>
        <end position="498"/>
    </location>
</feature>
<protein>
    <recommendedName>
        <fullName evidence="3">Carboxylic ester hydrolase</fullName>
        <ecNumber evidence="3">3.1.1.-</ecNumber>
    </recommendedName>
</protein>
<evidence type="ECO:0000256" key="3">
    <source>
        <dbReference type="RuleBase" id="RU361235"/>
    </source>
</evidence>
<organism evidence="5 6">
    <name type="scientific">Neogemmobacter tilapiae</name>
    <dbReference type="NCBI Taxonomy" id="875041"/>
    <lineage>
        <taxon>Bacteria</taxon>
        <taxon>Pseudomonadati</taxon>
        <taxon>Pseudomonadota</taxon>
        <taxon>Alphaproteobacteria</taxon>
        <taxon>Rhodobacterales</taxon>
        <taxon>Paracoccaceae</taxon>
        <taxon>Neogemmobacter</taxon>
    </lineage>
</organism>
<evidence type="ECO:0000259" key="4">
    <source>
        <dbReference type="Pfam" id="PF00135"/>
    </source>
</evidence>
<feature type="domain" description="Carboxylesterase type B" evidence="4">
    <location>
        <begin position="366"/>
        <end position="469"/>
    </location>
</feature>
<dbReference type="EC" id="3.1.1.-" evidence="3"/>
<feature type="domain" description="Carboxylesterase type B" evidence="4">
    <location>
        <begin position="21"/>
        <end position="329"/>
    </location>
</feature>
<comment type="similarity">
    <text evidence="1 3">Belongs to the type-B carboxylesterase/lipase family.</text>
</comment>
<dbReference type="AlphaFoldDB" id="A0A918TVF8"/>
<keyword evidence="6" id="KW-1185">Reference proteome</keyword>
<evidence type="ECO:0000256" key="1">
    <source>
        <dbReference type="ARBA" id="ARBA00005964"/>
    </source>
</evidence>
<evidence type="ECO:0000313" key="6">
    <source>
        <dbReference type="Proteomes" id="UP000638981"/>
    </source>
</evidence>
<dbReference type="PROSITE" id="PS00122">
    <property type="entry name" value="CARBOXYLESTERASE_B_1"/>
    <property type="match status" value="1"/>
</dbReference>
<evidence type="ECO:0000313" key="5">
    <source>
        <dbReference type="EMBL" id="GHC63536.1"/>
    </source>
</evidence>
<comment type="caution">
    <text evidence="5">The sequence shown here is derived from an EMBL/GenBank/DDBJ whole genome shotgun (WGS) entry which is preliminary data.</text>
</comment>
<dbReference type="RefSeq" id="WP_189412536.1">
    <property type="nucleotide sequence ID" value="NZ_BMYJ01000010.1"/>
</dbReference>
<keyword evidence="3" id="KW-0732">Signal</keyword>
<sequence length="498" mass="52843">MRWGAVLAMVLAGTGAFAGPEVGTLSGPVVGQTVGAVDSFLGIPYAAPPVGDLRWMAPQPVAAWETPRAAVTYGPDCAQLPDPSDAAPTGTTPSEDCLYLNIWRPVGNPENLPVLLWIHGGGYVNGGASPMVYDGAALAEQGIIVVSLNYRLGRFGFFHHPELAAETGNFALLDMLAGLGWVHRNIAAFGGDPQRLTIWGESAGGDAVLKLMAMPQAEGLFQQAVVMSGGGRAPLLGGLTIEQAQAAGVRFAEGQGISGSDAMAAVRALPAEALIGQLNMSGLMNDAERMTYALGPIRDALVPAAPGDAVKTMRPIPLMIGTTGDDLPVHLPPLDNPFALFGPAAETAKAAYLEDGFTDPKALLFAIGADRTMQEPARHFARALAARGAPVWLYRFDHVPTPMEGTWNGAPHASELPYFFGTLDRRFPMGLHRDDETVMRRQMRFLVNFVQKGDPGWAKVDPAKDEIMLMGRQGTAEMVADPLALRLNLIKTGEHPDE</sequence>
<dbReference type="GO" id="GO:0016787">
    <property type="term" value="F:hydrolase activity"/>
    <property type="evidence" value="ECO:0007669"/>
    <property type="project" value="UniProtKB-KW"/>
</dbReference>
<dbReference type="InterPro" id="IPR050309">
    <property type="entry name" value="Type-B_Carboxylest/Lipase"/>
</dbReference>
<dbReference type="InterPro" id="IPR002018">
    <property type="entry name" value="CarbesteraseB"/>
</dbReference>
<reference evidence="5" key="1">
    <citation type="journal article" date="2014" name="Int. J. Syst. Evol. Microbiol.">
        <title>Complete genome sequence of Corynebacterium casei LMG S-19264T (=DSM 44701T), isolated from a smear-ripened cheese.</title>
        <authorList>
            <consortium name="US DOE Joint Genome Institute (JGI-PGF)"/>
            <person name="Walter F."/>
            <person name="Albersmeier A."/>
            <person name="Kalinowski J."/>
            <person name="Ruckert C."/>
        </authorList>
    </citation>
    <scope>NUCLEOTIDE SEQUENCE</scope>
    <source>
        <strain evidence="5">KCTC 23310</strain>
    </source>
</reference>
<dbReference type="Gene3D" id="3.40.50.1820">
    <property type="entry name" value="alpha/beta hydrolase"/>
    <property type="match status" value="1"/>
</dbReference>
<dbReference type="SUPFAM" id="SSF53474">
    <property type="entry name" value="alpha/beta-Hydrolases"/>
    <property type="match status" value="1"/>
</dbReference>
<dbReference type="PANTHER" id="PTHR11559">
    <property type="entry name" value="CARBOXYLESTERASE"/>
    <property type="match status" value="1"/>
</dbReference>
<proteinExistence type="inferred from homology"/>
<name>A0A918TVF8_9RHOB</name>
<dbReference type="Proteomes" id="UP000638981">
    <property type="component" value="Unassembled WGS sequence"/>
</dbReference>
<dbReference type="InterPro" id="IPR029058">
    <property type="entry name" value="AB_hydrolase_fold"/>
</dbReference>
<dbReference type="Pfam" id="PF00135">
    <property type="entry name" value="COesterase"/>
    <property type="match status" value="2"/>
</dbReference>